<dbReference type="Gene3D" id="3.30.300.130">
    <property type="entry name" value="Fe-S cluster assembly (FSCA)"/>
    <property type="match status" value="1"/>
</dbReference>
<evidence type="ECO:0000313" key="2">
    <source>
        <dbReference type="Proteomes" id="UP001162972"/>
    </source>
</evidence>
<reference evidence="1 2" key="1">
    <citation type="journal article" date="2023" name="Int. J. Mol. Sci.">
        <title>De Novo Assembly and Annotation of 11 Diverse Shrub Willow (Salix) Genomes Reveals Novel Gene Organization in Sex-Linked Regions.</title>
        <authorList>
            <person name="Hyden B."/>
            <person name="Feng K."/>
            <person name="Yates T.B."/>
            <person name="Jawdy S."/>
            <person name="Cereghino C."/>
            <person name="Smart L.B."/>
            <person name="Muchero W."/>
        </authorList>
    </citation>
    <scope>NUCLEOTIDE SEQUENCE [LARGE SCALE GENOMIC DNA]</scope>
    <source>
        <tissue evidence="1">Shoot tip</tissue>
    </source>
</reference>
<accession>A0AAD6KQ80</accession>
<name>A0AAD6KQ80_9ROSI</name>
<dbReference type="InterPro" id="IPR034904">
    <property type="entry name" value="FSCA_dom_sf"/>
</dbReference>
<sequence>MTMKMGIESRLMEKIPEIVAVEAISDEDTGLELMEENIEKEFWNIFLHQQVNLHWRGFASTIILALGFSSSSARFKLALSH</sequence>
<dbReference type="Proteomes" id="UP001162972">
    <property type="component" value="Chromosome 1"/>
</dbReference>
<dbReference type="AlphaFoldDB" id="A0AAD6KQ80"/>
<evidence type="ECO:0000313" key="1">
    <source>
        <dbReference type="EMBL" id="KAJ6427731.1"/>
    </source>
</evidence>
<comment type="caution">
    <text evidence="1">The sequence shown here is derived from an EMBL/GenBank/DDBJ whole genome shotgun (WGS) entry which is preliminary data.</text>
</comment>
<keyword evidence="2" id="KW-1185">Reference proteome</keyword>
<proteinExistence type="predicted"/>
<dbReference type="EMBL" id="JAPFFJ010000005">
    <property type="protein sequence ID" value="KAJ6427731.1"/>
    <property type="molecule type" value="Genomic_DNA"/>
</dbReference>
<gene>
    <name evidence="1" type="ORF">OIU84_023184</name>
</gene>
<protein>
    <submittedName>
        <fullName evidence="1">Uncharacterized protein</fullName>
    </submittedName>
</protein>
<organism evidence="1 2">
    <name type="scientific">Salix udensis</name>
    <dbReference type="NCBI Taxonomy" id="889485"/>
    <lineage>
        <taxon>Eukaryota</taxon>
        <taxon>Viridiplantae</taxon>
        <taxon>Streptophyta</taxon>
        <taxon>Embryophyta</taxon>
        <taxon>Tracheophyta</taxon>
        <taxon>Spermatophyta</taxon>
        <taxon>Magnoliopsida</taxon>
        <taxon>eudicotyledons</taxon>
        <taxon>Gunneridae</taxon>
        <taxon>Pentapetalae</taxon>
        <taxon>rosids</taxon>
        <taxon>fabids</taxon>
        <taxon>Malpighiales</taxon>
        <taxon>Salicaceae</taxon>
        <taxon>Saliceae</taxon>
        <taxon>Salix</taxon>
    </lineage>
</organism>